<dbReference type="Proteomes" id="UP000219356">
    <property type="component" value="Unassembled WGS sequence"/>
</dbReference>
<name>A0A285P1T9_9BACI</name>
<dbReference type="InterPro" id="IPR019734">
    <property type="entry name" value="TPR_rpt"/>
</dbReference>
<gene>
    <name evidence="2" type="ORF">SAMN05421503_2718</name>
</gene>
<reference evidence="3" key="1">
    <citation type="submission" date="2017-09" db="EMBL/GenBank/DDBJ databases">
        <authorList>
            <person name="Varghese N."/>
            <person name="Submissions S."/>
        </authorList>
    </citation>
    <scope>NUCLEOTIDE SEQUENCE [LARGE SCALE GENOMIC DNA]</scope>
    <source>
        <strain evidence="3">CGMCC 1.8913</strain>
    </source>
</reference>
<protein>
    <submittedName>
        <fullName evidence="2">Uncharacterized protein</fullName>
    </submittedName>
</protein>
<dbReference type="OrthoDB" id="7066280at2"/>
<keyword evidence="3" id="KW-1185">Reference proteome</keyword>
<dbReference type="PROSITE" id="PS50005">
    <property type="entry name" value="TPR"/>
    <property type="match status" value="1"/>
</dbReference>
<keyword evidence="1" id="KW-0802">TPR repeat</keyword>
<dbReference type="AlphaFoldDB" id="A0A285P1T9"/>
<organism evidence="2 3">
    <name type="scientific">Terribacillus aidingensis</name>
    <dbReference type="NCBI Taxonomy" id="586416"/>
    <lineage>
        <taxon>Bacteria</taxon>
        <taxon>Bacillati</taxon>
        <taxon>Bacillota</taxon>
        <taxon>Bacilli</taxon>
        <taxon>Bacillales</taxon>
        <taxon>Bacillaceae</taxon>
        <taxon>Terribacillus</taxon>
    </lineage>
</organism>
<dbReference type="EMBL" id="OBEK01000004">
    <property type="protein sequence ID" value="SNZ15695.1"/>
    <property type="molecule type" value="Genomic_DNA"/>
</dbReference>
<proteinExistence type="predicted"/>
<dbReference type="Gene3D" id="1.25.40.10">
    <property type="entry name" value="Tetratricopeptide repeat domain"/>
    <property type="match status" value="1"/>
</dbReference>
<feature type="repeat" description="TPR" evidence="1">
    <location>
        <begin position="52"/>
        <end position="85"/>
    </location>
</feature>
<sequence>MFGFGKKKTKKPKQEFIEPEVAVITEENKDEVLRTISMREKELNQADREGKAKIYEDIGMTYLKIKEDDQAIDALEKSIQYKKTLGDGYKTLLRLYNKKRAEAAKMNDDKSLQIYMEKMDQMMQISKDVTRGVR</sequence>
<accession>A0A285P1T9</accession>
<dbReference type="SUPFAM" id="SSF48452">
    <property type="entry name" value="TPR-like"/>
    <property type="match status" value="1"/>
</dbReference>
<dbReference type="InterPro" id="IPR011990">
    <property type="entry name" value="TPR-like_helical_dom_sf"/>
</dbReference>
<evidence type="ECO:0000313" key="2">
    <source>
        <dbReference type="EMBL" id="SNZ15695.1"/>
    </source>
</evidence>
<evidence type="ECO:0000313" key="3">
    <source>
        <dbReference type="Proteomes" id="UP000219356"/>
    </source>
</evidence>
<dbReference type="RefSeq" id="WP_097042943.1">
    <property type="nucleotide sequence ID" value="NZ_OBEK01000004.1"/>
</dbReference>
<evidence type="ECO:0000256" key="1">
    <source>
        <dbReference type="PROSITE-ProRule" id="PRU00339"/>
    </source>
</evidence>